<evidence type="ECO:0000313" key="4">
    <source>
        <dbReference type="Proteomes" id="UP001138500"/>
    </source>
</evidence>
<reference evidence="3 4" key="1">
    <citation type="journal article" date="2018" name="IMA Fungus">
        <title>IMA Genome-F 10: Nine draft genome sequences of Claviceps purpurea s.lat., including C. arundinis, C. humidiphila, and C. cf. spartinae, pseudomolecules for the pitch canker pathogen Fusarium circinatum, draft genome of Davidsoniella eucalypti, Grosmannia galeiformis, Quambalaria eucalypti, and Teratosphaeria destructans.</title>
        <authorList>
            <person name="Wingfield B.D."/>
            <person name="Liu M."/>
            <person name="Nguyen H.D."/>
            <person name="Lane F.A."/>
            <person name="Morgan S.W."/>
            <person name="De Vos L."/>
            <person name="Wilken P.M."/>
            <person name="Duong T.A."/>
            <person name="Aylward J."/>
            <person name="Coetzee M.P."/>
            <person name="Dadej K."/>
            <person name="De Beer Z.W."/>
            <person name="Findlay W."/>
            <person name="Havenga M."/>
            <person name="Kolarik M."/>
            <person name="Menzies J.G."/>
            <person name="Naidoo K."/>
            <person name="Pochopski O."/>
            <person name="Shoukouhi P."/>
            <person name="Santana Q.C."/>
            <person name="Seifert K.A."/>
            <person name="Soal N."/>
            <person name="Steenkamp E.T."/>
            <person name="Tatham C.T."/>
            <person name="van der Nest M.A."/>
            <person name="Wingfield M.J."/>
        </authorList>
    </citation>
    <scope>NUCLEOTIDE SEQUENCE [LARGE SCALE GENOMIC DNA]</scope>
    <source>
        <strain evidence="3">CMW44962</strain>
    </source>
</reference>
<feature type="compositionally biased region" description="Low complexity" evidence="1">
    <location>
        <begin position="454"/>
        <end position="469"/>
    </location>
</feature>
<sequence length="469" mass="53323">MSTQLGDRRGRQESSEYSLAMQDALRRNLTLEEALKDEVEKNGKHDALSFPDAGVSTFRCYLSGYCQDRVIPCGTKEQLFERWMSFRSVISTTSTNAEMQQAAVDQDPNFPEIGIGSVGQVFAHPGTPICYKLPKTKDDKLQKLHNNYLMQVKVSEAFQNFAKKYPDLTLETVLIPRPHYWAVPTDDAFWDDRIDKFEWNEIEKGRTEALCMERIFPVPGPFRHLLIERFCPPAQQAAAKNSPKNKQCLVRIMLGGESHGKSTLGFNLRNFSMTADKLAGTTLLAPEYALAMAGAMATLHWEAQLDGNDIEFVLGSVPTQDQEIRQTMTYDEVKSLRAQTSTFQLVTQSRANFKQRLMCLWMLDFDSCREIARNDDGVEQAVKAFMDTYAYCPRPHPDKFRQDLWQTFGTEYIKVSRAILPKDLHDLPTKFLTEIEARIKANREAGVQTPSATPQSPWSSQSRRPGGEY</sequence>
<dbReference type="Pfam" id="PF12417">
    <property type="entry name" value="DUF3669"/>
    <property type="match status" value="1"/>
</dbReference>
<keyword evidence="4" id="KW-1185">Reference proteome</keyword>
<gene>
    <name evidence="3" type="ORF">Tdes44962_MAKER01851</name>
</gene>
<dbReference type="PANTHER" id="PTHR40780:SF2">
    <property type="entry name" value="DUF3669 DOMAIN-CONTAINING PROTEIN"/>
    <property type="match status" value="1"/>
</dbReference>
<dbReference type="Proteomes" id="UP001138500">
    <property type="component" value="Unassembled WGS sequence"/>
</dbReference>
<evidence type="ECO:0000313" key="3">
    <source>
        <dbReference type="EMBL" id="KAH9837495.1"/>
    </source>
</evidence>
<reference evidence="3 4" key="2">
    <citation type="journal article" date="2021" name="Curr. Genet.">
        <title>Genetic response to nitrogen starvation in the aggressive Eucalyptus foliar pathogen Teratosphaeria destructans.</title>
        <authorList>
            <person name="Havenga M."/>
            <person name="Wingfield B.D."/>
            <person name="Wingfield M.J."/>
            <person name="Dreyer L.L."/>
            <person name="Roets F."/>
            <person name="Aylward J."/>
        </authorList>
    </citation>
    <scope>NUCLEOTIDE SEQUENCE [LARGE SCALE GENOMIC DNA]</scope>
    <source>
        <strain evidence="3">CMW44962</strain>
    </source>
</reference>
<organism evidence="3 4">
    <name type="scientific">Teratosphaeria destructans</name>
    <dbReference type="NCBI Taxonomy" id="418781"/>
    <lineage>
        <taxon>Eukaryota</taxon>
        <taxon>Fungi</taxon>
        <taxon>Dikarya</taxon>
        <taxon>Ascomycota</taxon>
        <taxon>Pezizomycotina</taxon>
        <taxon>Dothideomycetes</taxon>
        <taxon>Dothideomycetidae</taxon>
        <taxon>Mycosphaerellales</taxon>
        <taxon>Teratosphaeriaceae</taxon>
        <taxon>Teratosphaeria</taxon>
    </lineage>
</organism>
<feature type="region of interest" description="Disordered" evidence="1">
    <location>
        <begin position="444"/>
        <end position="469"/>
    </location>
</feature>
<feature type="domain" description="DUF3669" evidence="2">
    <location>
        <begin position="360"/>
        <end position="422"/>
    </location>
</feature>
<dbReference type="InterPro" id="IPR022137">
    <property type="entry name" value="Znf_prot_DUF3669"/>
</dbReference>
<dbReference type="PANTHER" id="PTHR40780">
    <property type="entry name" value="DUF3669 DOMAIN-CONTAINING PROTEIN"/>
    <property type="match status" value="1"/>
</dbReference>
<accession>A0A9W7SWV4</accession>
<protein>
    <submittedName>
        <fullName evidence="3">Zinc finger protein-domain-containing protein</fullName>
    </submittedName>
</protein>
<proteinExistence type="predicted"/>
<dbReference type="OrthoDB" id="2993351at2759"/>
<dbReference type="EMBL" id="RIBY02000779">
    <property type="protein sequence ID" value="KAH9837495.1"/>
    <property type="molecule type" value="Genomic_DNA"/>
</dbReference>
<dbReference type="AlphaFoldDB" id="A0A9W7SWV4"/>
<name>A0A9W7SWV4_9PEZI</name>
<evidence type="ECO:0000256" key="1">
    <source>
        <dbReference type="SAM" id="MobiDB-lite"/>
    </source>
</evidence>
<comment type="caution">
    <text evidence="3">The sequence shown here is derived from an EMBL/GenBank/DDBJ whole genome shotgun (WGS) entry which is preliminary data.</text>
</comment>
<evidence type="ECO:0000259" key="2">
    <source>
        <dbReference type="Pfam" id="PF12417"/>
    </source>
</evidence>